<dbReference type="Proteomes" id="UP000887580">
    <property type="component" value="Unplaced"/>
</dbReference>
<protein>
    <submittedName>
        <fullName evidence="2">Helicase C-terminal domain-containing protein</fullName>
    </submittedName>
</protein>
<organism evidence="1 2">
    <name type="scientific">Panagrolaimus sp. PS1159</name>
    <dbReference type="NCBI Taxonomy" id="55785"/>
    <lineage>
        <taxon>Eukaryota</taxon>
        <taxon>Metazoa</taxon>
        <taxon>Ecdysozoa</taxon>
        <taxon>Nematoda</taxon>
        <taxon>Chromadorea</taxon>
        <taxon>Rhabditida</taxon>
        <taxon>Tylenchina</taxon>
        <taxon>Panagrolaimomorpha</taxon>
        <taxon>Panagrolaimoidea</taxon>
        <taxon>Panagrolaimidae</taxon>
        <taxon>Panagrolaimus</taxon>
    </lineage>
</organism>
<dbReference type="WBParaSite" id="PS1159_v2.g14681.t1">
    <property type="protein sequence ID" value="PS1159_v2.g14681.t1"/>
    <property type="gene ID" value="PS1159_v2.g14681"/>
</dbReference>
<evidence type="ECO:0000313" key="1">
    <source>
        <dbReference type="Proteomes" id="UP000887580"/>
    </source>
</evidence>
<evidence type="ECO:0000313" key="2">
    <source>
        <dbReference type="WBParaSite" id="PS1159_v2.g14681.t1"/>
    </source>
</evidence>
<accession>A0AC35F840</accession>
<sequence length="183" mass="20860">FKKDNKKVVGLSAEHFKDRRLRTIKQFISGEINILISSDSTGRGVDIPDIDCVINYDLPKTDRIFIHRAGRTARAGKAGTVLSFATKEEKVVFKKILAQRGYWNSVTEVPKEDLSNTKDKVHLRISKITMTSSYFLQKTVSETLNQADTEWKDVYLITPMSQEQSLLYEYAECLAVHSLLKMV</sequence>
<name>A0AC35F840_9BILA</name>
<reference evidence="2" key="1">
    <citation type="submission" date="2022-11" db="UniProtKB">
        <authorList>
            <consortium name="WormBaseParasite"/>
        </authorList>
    </citation>
    <scope>IDENTIFICATION</scope>
</reference>
<proteinExistence type="predicted"/>